<dbReference type="InterPro" id="IPR005569">
    <property type="entry name" value="Arc_DNA-bd_dom"/>
</dbReference>
<dbReference type="AlphaFoldDB" id="A0AAE7DSB3"/>
<evidence type="ECO:0000259" key="1">
    <source>
        <dbReference type="Pfam" id="PF03869"/>
    </source>
</evidence>
<dbReference type="SUPFAM" id="SSF55909">
    <property type="entry name" value="Pentein"/>
    <property type="match status" value="1"/>
</dbReference>
<name>A0AAE7DSB3_AERME</name>
<gene>
    <name evidence="2" type="ORF">E4186_13285</name>
</gene>
<organism evidence="2 3">
    <name type="scientific">Aeromonas media</name>
    <dbReference type="NCBI Taxonomy" id="651"/>
    <lineage>
        <taxon>Bacteria</taxon>
        <taxon>Pseudomonadati</taxon>
        <taxon>Pseudomonadota</taxon>
        <taxon>Gammaproteobacteria</taxon>
        <taxon>Aeromonadales</taxon>
        <taxon>Aeromonadaceae</taxon>
        <taxon>Aeromonas</taxon>
    </lineage>
</organism>
<dbReference type="InterPro" id="IPR013321">
    <property type="entry name" value="Arc_rbn_hlx_hlx"/>
</dbReference>
<keyword evidence="2" id="KW-0238">DNA-binding</keyword>
<dbReference type="Gene3D" id="1.10.1220.10">
    <property type="entry name" value="Met repressor-like"/>
    <property type="match status" value="1"/>
</dbReference>
<dbReference type="Proteomes" id="UP000502006">
    <property type="component" value="Chromosome"/>
</dbReference>
<proteinExistence type="predicted"/>
<reference evidence="2 3" key="1">
    <citation type="submission" date="2019-03" db="EMBL/GenBank/DDBJ databases">
        <title>Novel transposon Tn6433 accelerates the dissemination of tet(E) in Aeromonas from aerobic biofilm under oxytetracycline stress.</title>
        <authorList>
            <person name="Shi Y."/>
            <person name="Tian Z."/>
            <person name="Zhang Y."/>
            <person name="Zhang H."/>
            <person name="Yang M."/>
        </authorList>
    </citation>
    <scope>NUCLEOTIDE SEQUENCE [LARGE SCALE GENOMIC DNA]</scope>
    <source>
        <strain evidence="2 3">T5-8</strain>
    </source>
</reference>
<dbReference type="EMBL" id="CP038444">
    <property type="protein sequence ID" value="QJT32820.1"/>
    <property type="molecule type" value="Genomic_DNA"/>
</dbReference>
<protein>
    <submittedName>
        <fullName evidence="2">Arc family DNA-binding protein</fullName>
    </submittedName>
</protein>
<evidence type="ECO:0000313" key="2">
    <source>
        <dbReference type="EMBL" id="QJT32820.1"/>
    </source>
</evidence>
<dbReference type="GO" id="GO:0006355">
    <property type="term" value="P:regulation of DNA-templated transcription"/>
    <property type="evidence" value="ECO:0007669"/>
    <property type="project" value="InterPro"/>
</dbReference>
<evidence type="ECO:0000313" key="3">
    <source>
        <dbReference type="Proteomes" id="UP000502006"/>
    </source>
</evidence>
<sequence>MRVRLPPELRDSLEQMAKKNGRSMNAEIVYRLQRTFEEDAELVESSVKVLEGMHIDRAALMMPPGTILTPHEIDKHDPRYNPDGITEQLREMRDMLENITKEMKKQKK</sequence>
<feature type="domain" description="Arc-like DNA binding" evidence="1">
    <location>
        <begin position="3"/>
        <end position="40"/>
    </location>
</feature>
<dbReference type="InterPro" id="IPR010985">
    <property type="entry name" value="Ribbon_hlx_hlx"/>
</dbReference>
<dbReference type="SUPFAM" id="SSF47598">
    <property type="entry name" value="Ribbon-helix-helix"/>
    <property type="match status" value="1"/>
</dbReference>
<accession>A0AAE7DSB3</accession>
<dbReference type="GO" id="GO:0003677">
    <property type="term" value="F:DNA binding"/>
    <property type="evidence" value="ECO:0007669"/>
    <property type="project" value="UniProtKB-KW"/>
</dbReference>
<dbReference type="Pfam" id="PF03869">
    <property type="entry name" value="Arc"/>
    <property type="match status" value="1"/>
</dbReference>